<dbReference type="PANTHER" id="PTHR15184">
    <property type="entry name" value="ATP SYNTHASE"/>
    <property type="match status" value="1"/>
</dbReference>
<dbReference type="InterPro" id="IPR024034">
    <property type="entry name" value="ATPase_F1/V1_b/a_C"/>
</dbReference>
<dbReference type="Gene3D" id="1.10.1140.10">
    <property type="entry name" value="Bovine Mitochondrial F1-atpase, Atp Synthase Beta Chain, Chain D, domain 3"/>
    <property type="match status" value="1"/>
</dbReference>
<organism evidence="12 13">
    <name type="scientific">Candidatus Nomurabacteria bacterium CG1_02_47_685</name>
    <dbReference type="NCBI Taxonomy" id="1805282"/>
    <lineage>
        <taxon>Bacteria</taxon>
        <taxon>Candidatus Nomuraibacteriota</taxon>
    </lineage>
</organism>
<evidence type="ECO:0000256" key="5">
    <source>
        <dbReference type="ARBA" id="ARBA00022840"/>
    </source>
</evidence>
<dbReference type="AlphaFoldDB" id="A0A1J4V8K6"/>
<keyword evidence="3" id="KW-0813">Transport</keyword>
<evidence type="ECO:0000256" key="3">
    <source>
        <dbReference type="ARBA" id="ARBA00022448"/>
    </source>
</evidence>
<dbReference type="PROSITE" id="PS00152">
    <property type="entry name" value="ATPASE_ALPHA_BETA"/>
    <property type="match status" value="1"/>
</dbReference>
<dbReference type="NCBIfam" id="TIGR01039">
    <property type="entry name" value="atpD"/>
    <property type="match status" value="1"/>
</dbReference>
<dbReference type="SUPFAM" id="SSF52540">
    <property type="entry name" value="P-loop containing nucleoside triphosphate hydrolases"/>
    <property type="match status" value="1"/>
</dbReference>
<dbReference type="Pfam" id="PF22919">
    <property type="entry name" value="ATP-synt_VA_C"/>
    <property type="match status" value="1"/>
</dbReference>
<dbReference type="Proteomes" id="UP000183206">
    <property type="component" value="Unassembled WGS sequence"/>
</dbReference>
<reference evidence="12 13" key="1">
    <citation type="journal article" date="2016" name="Environ. Microbiol.">
        <title>Genomic resolution of a cold subsurface aquifer community provides metabolic insights for novel microbes adapted to high CO concentrations.</title>
        <authorList>
            <person name="Probst A.J."/>
            <person name="Castelle C.J."/>
            <person name="Singh A."/>
            <person name="Brown C.T."/>
            <person name="Anantharaman K."/>
            <person name="Sharon I."/>
            <person name="Hug L.A."/>
            <person name="Burstein D."/>
            <person name="Emerson J.B."/>
            <person name="Thomas B.C."/>
            <person name="Banfield J.F."/>
        </authorList>
    </citation>
    <scope>NUCLEOTIDE SEQUENCE [LARGE SCALE GENOMIC DNA]</scope>
    <source>
        <strain evidence="12">CG1_02_47_685</strain>
    </source>
</reference>
<dbReference type="SUPFAM" id="SSF47917">
    <property type="entry name" value="C-terminal domain of alpha and beta subunits of F1 ATP synthase"/>
    <property type="match status" value="1"/>
</dbReference>
<keyword evidence="9" id="KW-0139">CF(1)</keyword>
<evidence type="ECO:0000313" key="13">
    <source>
        <dbReference type="Proteomes" id="UP000183206"/>
    </source>
</evidence>
<dbReference type="GO" id="GO:0005524">
    <property type="term" value="F:ATP binding"/>
    <property type="evidence" value="ECO:0007669"/>
    <property type="project" value="UniProtKB-KW"/>
</dbReference>
<gene>
    <name evidence="12" type="ORF">AUJ44_00185</name>
</gene>
<keyword evidence="6" id="KW-1278">Translocase</keyword>
<keyword evidence="5" id="KW-0067">ATP-binding</keyword>
<dbReference type="SMART" id="SM00382">
    <property type="entry name" value="AAA"/>
    <property type="match status" value="1"/>
</dbReference>
<protein>
    <submittedName>
        <fullName evidence="12">F0F1 ATP synthase subunit beta</fullName>
    </submittedName>
</protein>
<dbReference type="InterPro" id="IPR027417">
    <property type="entry name" value="P-loop_NTPase"/>
</dbReference>
<evidence type="ECO:0000256" key="6">
    <source>
        <dbReference type="ARBA" id="ARBA00022967"/>
    </source>
</evidence>
<dbReference type="InterPro" id="IPR003593">
    <property type="entry name" value="AAA+_ATPase"/>
</dbReference>
<name>A0A1J4V8K6_9BACT</name>
<dbReference type="STRING" id="1805282.AUJ44_00185"/>
<evidence type="ECO:0000256" key="7">
    <source>
        <dbReference type="ARBA" id="ARBA00023065"/>
    </source>
</evidence>
<dbReference type="InterPro" id="IPR000194">
    <property type="entry name" value="ATPase_F1/V1/A1_a/bsu_nucl-bd"/>
</dbReference>
<evidence type="ECO:0000313" key="12">
    <source>
        <dbReference type="EMBL" id="OIO33506.1"/>
    </source>
</evidence>
<dbReference type="EMBL" id="MNVO01000005">
    <property type="protein sequence ID" value="OIO33506.1"/>
    <property type="molecule type" value="Genomic_DNA"/>
</dbReference>
<dbReference type="PANTHER" id="PTHR15184:SF71">
    <property type="entry name" value="ATP SYNTHASE SUBUNIT BETA, MITOCHONDRIAL"/>
    <property type="match status" value="1"/>
</dbReference>
<keyword evidence="7" id="KW-0406">Ion transport</keyword>
<keyword evidence="10" id="KW-0066">ATP synthesis</keyword>
<evidence type="ECO:0000256" key="1">
    <source>
        <dbReference type="ARBA" id="ARBA00004370"/>
    </source>
</evidence>
<evidence type="ECO:0000256" key="10">
    <source>
        <dbReference type="ARBA" id="ARBA00023310"/>
    </source>
</evidence>
<comment type="caution">
    <text evidence="12">The sequence shown here is derived from an EMBL/GenBank/DDBJ whole genome shotgun (WGS) entry which is preliminary data.</text>
</comment>
<evidence type="ECO:0000256" key="8">
    <source>
        <dbReference type="ARBA" id="ARBA00023136"/>
    </source>
</evidence>
<feature type="domain" description="AAA+ ATPase" evidence="11">
    <location>
        <begin position="148"/>
        <end position="334"/>
    </location>
</feature>
<dbReference type="InterPro" id="IPR055190">
    <property type="entry name" value="ATP-synt_VA_C"/>
</dbReference>
<evidence type="ECO:0000256" key="9">
    <source>
        <dbReference type="ARBA" id="ARBA00023196"/>
    </source>
</evidence>
<dbReference type="InterPro" id="IPR050053">
    <property type="entry name" value="ATPase_alpha/beta_chains"/>
</dbReference>
<evidence type="ECO:0000256" key="2">
    <source>
        <dbReference type="ARBA" id="ARBA00008936"/>
    </source>
</evidence>
<dbReference type="Gene3D" id="3.40.50.300">
    <property type="entry name" value="P-loop containing nucleotide triphosphate hydrolases"/>
    <property type="match status" value="1"/>
</dbReference>
<sequence>MKEKKVTSLSGTVVSLKGGVAEIAFENDAPAIHSLFGSEDGRAIFEIIEKKDRRIFRAVAHSSVEYVERYARVTLIDQEISVSLGKGILGRMFDVFGNPVDGMPFDVEVKYPLYREHAFKIEDGPKENRASIIETGIKIIDLLVPFRRGDKVGLFGGAGIGKTVLSTELIHNIAVRGDGYSVFAGIGERIREGNDLYLVLAELGVLKDTALYFGEMEKTPGVRTRVGLAAVSACEFLRDTMNKDVFLFVDNIFRYVMAGAEIGTILGKLPSELGYQATLERDLALFEERIKQKDGRAITSVQAVYVPADDLTDPAVVAIFSHIDTSVVLSREIAEKGIYPAVDPLRSSSIALDEDTVGTRHFGIAMEVTNVFRKYQELSHTIAILGIDELSRENRVIAHRAERLQRFLTQPFFVTRSFNGRAGVFVPLEKTLNGCERILRGDLDDHAPDQLYMIGSVDEL</sequence>
<dbReference type="Pfam" id="PF00006">
    <property type="entry name" value="ATP-synt_ab"/>
    <property type="match status" value="1"/>
</dbReference>
<accession>A0A1J4V8K6</accession>
<proteinExistence type="inferred from homology"/>
<comment type="subcellular location">
    <subcellularLocation>
        <location evidence="1">Membrane</location>
    </subcellularLocation>
</comment>
<dbReference type="InterPro" id="IPR005722">
    <property type="entry name" value="ATP_synth_F1_bsu"/>
</dbReference>
<dbReference type="InterPro" id="IPR020003">
    <property type="entry name" value="ATPase_a/bsu_AS"/>
</dbReference>
<keyword evidence="8" id="KW-0472">Membrane</keyword>
<dbReference type="GO" id="GO:0046933">
    <property type="term" value="F:proton-transporting ATP synthase activity, rotational mechanism"/>
    <property type="evidence" value="ECO:0007669"/>
    <property type="project" value="InterPro"/>
</dbReference>
<comment type="similarity">
    <text evidence="2">Belongs to the ATPase alpha/beta chains family.</text>
</comment>
<dbReference type="GO" id="GO:0045259">
    <property type="term" value="C:proton-transporting ATP synthase complex"/>
    <property type="evidence" value="ECO:0007669"/>
    <property type="project" value="UniProtKB-KW"/>
</dbReference>
<evidence type="ECO:0000256" key="4">
    <source>
        <dbReference type="ARBA" id="ARBA00022741"/>
    </source>
</evidence>
<keyword evidence="4" id="KW-0547">Nucleotide-binding</keyword>
<evidence type="ECO:0000259" key="11">
    <source>
        <dbReference type="SMART" id="SM00382"/>
    </source>
</evidence>